<dbReference type="SUPFAM" id="SSF46689">
    <property type="entry name" value="Homeodomain-like"/>
    <property type="match status" value="1"/>
</dbReference>
<dbReference type="InterPro" id="IPR009057">
    <property type="entry name" value="Homeodomain-like_sf"/>
</dbReference>
<dbReference type="Pfam" id="PF12833">
    <property type="entry name" value="HTH_18"/>
    <property type="match status" value="1"/>
</dbReference>
<dbReference type="PROSITE" id="PS01124">
    <property type="entry name" value="HTH_ARAC_FAMILY_2"/>
    <property type="match status" value="1"/>
</dbReference>
<dbReference type="InterPro" id="IPR018060">
    <property type="entry name" value="HTH_AraC"/>
</dbReference>
<feature type="domain" description="HTH araC/xylS-type" evidence="3">
    <location>
        <begin position="1"/>
        <end position="63"/>
    </location>
</feature>
<dbReference type="EMBL" id="BMIK01000017">
    <property type="protein sequence ID" value="GGC41989.1"/>
    <property type="molecule type" value="Genomic_DNA"/>
</dbReference>
<organism evidence="4 5">
    <name type="scientific">Parapedobacter defluvii</name>
    <dbReference type="NCBI Taxonomy" id="2045106"/>
    <lineage>
        <taxon>Bacteria</taxon>
        <taxon>Pseudomonadati</taxon>
        <taxon>Bacteroidota</taxon>
        <taxon>Sphingobacteriia</taxon>
        <taxon>Sphingobacteriales</taxon>
        <taxon>Sphingobacteriaceae</taxon>
        <taxon>Parapedobacter</taxon>
    </lineage>
</organism>
<evidence type="ECO:0000256" key="1">
    <source>
        <dbReference type="ARBA" id="ARBA00023015"/>
    </source>
</evidence>
<accession>A0ABQ1MJX5</accession>
<reference evidence="5" key="1">
    <citation type="journal article" date="2019" name="Int. J. Syst. Evol. Microbiol.">
        <title>The Global Catalogue of Microorganisms (GCM) 10K type strain sequencing project: providing services to taxonomists for standard genome sequencing and annotation.</title>
        <authorList>
            <consortium name="The Broad Institute Genomics Platform"/>
            <consortium name="The Broad Institute Genome Sequencing Center for Infectious Disease"/>
            <person name="Wu L."/>
            <person name="Ma J."/>
        </authorList>
    </citation>
    <scope>NUCLEOTIDE SEQUENCE [LARGE SCALE GENOMIC DNA]</scope>
    <source>
        <strain evidence="5">CGMCC 1.15342</strain>
    </source>
</reference>
<comment type="caution">
    <text evidence="4">The sequence shown here is derived from an EMBL/GenBank/DDBJ whole genome shotgun (WGS) entry which is preliminary data.</text>
</comment>
<sequence length="69" mass="8216">MQFALASSQRLIQKRLQEAYFLIEKKNKKPADIYLELRFETLSHFSYAFKKKFGQTPTELAAREKKTCR</sequence>
<keyword evidence="5" id="KW-1185">Reference proteome</keyword>
<evidence type="ECO:0000313" key="4">
    <source>
        <dbReference type="EMBL" id="GGC41989.1"/>
    </source>
</evidence>
<proteinExistence type="predicted"/>
<dbReference type="RefSeq" id="WP_188753015.1">
    <property type="nucleotide sequence ID" value="NZ_BMIK01000017.1"/>
</dbReference>
<dbReference type="Proteomes" id="UP000597338">
    <property type="component" value="Unassembled WGS sequence"/>
</dbReference>
<name>A0ABQ1MJX5_9SPHI</name>
<dbReference type="Gene3D" id="1.10.10.60">
    <property type="entry name" value="Homeodomain-like"/>
    <property type="match status" value="1"/>
</dbReference>
<evidence type="ECO:0000259" key="3">
    <source>
        <dbReference type="PROSITE" id="PS01124"/>
    </source>
</evidence>
<keyword evidence="1" id="KW-0805">Transcription regulation</keyword>
<keyword evidence="2" id="KW-0804">Transcription</keyword>
<evidence type="ECO:0000313" key="5">
    <source>
        <dbReference type="Proteomes" id="UP000597338"/>
    </source>
</evidence>
<protein>
    <recommendedName>
        <fullName evidence="3">HTH araC/xylS-type domain-containing protein</fullName>
    </recommendedName>
</protein>
<gene>
    <name evidence="4" type="ORF">GCM10011386_37660</name>
</gene>
<evidence type="ECO:0000256" key="2">
    <source>
        <dbReference type="ARBA" id="ARBA00023163"/>
    </source>
</evidence>